<accession>A0AAD8LMJ6</accession>
<organism evidence="2 3">
    <name type="scientific">Babesia gibsoni</name>
    <dbReference type="NCBI Taxonomy" id="33632"/>
    <lineage>
        <taxon>Eukaryota</taxon>
        <taxon>Sar</taxon>
        <taxon>Alveolata</taxon>
        <taxon>Apicomplexa</taxon>
        <taxon>Aconoidasida</taxon>
        <taxon>Piroplasmida</taxon>
        <taxon>Babesiidae</taxon>
        <taxon>Babesia</taxon>
    </lineage>
</organism>
<protein>
    <recommendedName>
        <fullName evidence="4">6-Cys domain-containing protein</fullName>
    </recommendedName>
</protein>
<reference evidence="2" key="1">
    <citation type="submission" date="2023-08" db="EMBL/GenBank/DDBJ databases">
        <title>Draft sequence of the Babesia gibsoni genome.</title>
        <authorList>
            <person name="Yamagishi J.Y."/>
            <person name="Xuan X.X."/>
        </authorList>
    </citation>
    <scope>NUCLEOTIDE SEQUENCE</scope>
    <source>
        <strain evidence="2">Azabu</strain>
    </source>
</reference>
<evidence type="ECO:0000313" key="2">
    <source>
        <dbReference type="EMBL" id="KAK1443604.1"/>
    </source>
</evidence>
<evidence type="ECO:0000313" key="3">
    <source>
        <dbReference type="Proteomes" id="UP001230268"/>
    </source>
</evidence>
<feature type="region of interest" description="Disordered" evidence="1">
    <location>
        <begin position="401"/>
        <end position="427"/>
    </location>
</feature>
<comment type="caution">
    <text evidence="2">The sequence shown here is derived from an EMBL/GenBank/DDBJ whole genome shotgun (WGS) entry which is preliminary data.</text>
</comment>
<gene>
    <name evidence="2" type="ORF">BgAZ_204800</name>
</gene>
<sequence length="579" mass="64805">MIGDALHIDQSKEKDDGIITVTYLENSPLSYPPWFTGLTYTWNLKANKHSVDITDILAIINLVPVVTHDYYMTGCEPPTSSIFYMGNGYNAYRQDLEIYGHKMRLCHTTPRFRQNYGLYCPPGHAIEPKGCDEYGFNASLKGVKYSMSCSCVDSDGIETAKTILSSYIQENIHCLGFGEEFDMAMIGPSVNIVNLRMDGKVVAELQEIPLSIPPPLKVQVLSPGVKMLIECLPPVYLLNSPPIDPNGLTEPYLVRWANLIHEDSLDMQPYDEWGFDALSKNVMNFLPLNRHKYFYQYVVEDGKHKLVPMEYSKVLGTNVAGFKVEVNVMSGGIYNYDFPCITNPMSSIIVSKTNEEVINLTYACGKLTKAQSHMNGEEKEREDVRIYRNSNVTIRKVEHNTNDVMPDTPRSSGSHTQVTHNDTSSGNEGIVETRSLSIWGLINIAIHPTDPYLHGCGINDPSEELFRDDTVPLLNNANEKIGCEVDIAEGGASFYCPLPYHTEPPNCIPKARGCLSYPLIGAVSVKKPGGQRNKNFYIFTRKKGIISVLSGLQCKREKVFECHCVTNTGLRMVTIRVHT</sequence>
<dbReference type="AlphaFoldDB" id="A0AAD8LMJ6"/>
<dbReference type="EMBL" id="JAVEPI010000002">
    <property type="protein sequence ID" value="KAK1443604.1"/>
    <property type="molecule type" value="Genomic_DNA"/>
</dbReference>
<dbReference type="Proteomes" id="UP001230268">
    <property type="component" value="Unassembled WGS sequence"/>
</dbReference>
<evidence type="ECO:0008006" key="4">
    <source>
        <dbReference type="Google" id="ProtNLM"/>
    </source>
</evidence>
<keyword evidence="3" id="KW-1185">Reference proteome</keyword>
<proteinExistence type="predicted"/>
<dbReference type="InterPro" id="IPR038160">
    <property type="entry name" value="6_CYS_dom_sf"/>
</dbReference>
<feature type="compositionally biased region" description="Polar residues" evidence="1">
    <location>
        <begin position="409"/>
        <end position="427"/>
    </location>
</feature>
<evidence type="ECO:0000256" key="1">
    <source>
        <dbReference type="SAM" id="MobiDB-lite"/>
    </source>
</evidence>
<dbReference type="Gene3D" id="2.60.40.2860">
    <property type="match status" value="1"/>
</dbReference>
<name>A0AAD8LMJ6_BABGI</name>